<feature type="transmembrane region" description="Helical" evidence="1">
    <location>
        <begin position="68"/>
        <end position="94"/>
    </location>
</feature>
<evidence type="ECO:0000313" key="2">
    <source>
        <dbReference type="EMBL" id="PKT73473.1"/>
    </source>
</evidence>
<keyword evidence="1" id="KW-0472">Membrane</keyword>
<evidence type="ECO:0000313" key="3">
    <source>
        <dbReference type="Proteomes" id="UP000236178"/>
    </source>
</evidence>
<dbReference type="Proteomes" id="UP000236178">
    <property type="component" value="Unassembled WGS sequence"/>
</dbReference>
<comment type="caution">
    <text evidence="2">The sequence shown here is derived from an EMBL/GenBank/DDBJ whole genome shotgun (WGS) entry which is preliminary data.</text>
</comment>
<dbReference type="EMBL" id="PJOS01000010">
    <property type="protein sequence ID" value="PKT73473.1"/>
    <property type="molecule type" value="Genomic_DNA"/>
</dbReference>
<keyword evidence="3" id="KW-1185">Reference proteome</keyword>
<evidence type="ECO:0000256" key="1">
    <source>
        <dbReference type="SAM" id="Phobius"/>
    </source>
</evidence>
<dbReference type="AlphaFoldDB" id="A0A2I0SUA4"/>
<protein>
    <submittedName>
        <fullName evidence="2">Uncharacterized protein</fullName>
    </submittedName>
</protein>
<dbReference type="RefSeq" id="WP_103548640.1">
    <property type="nucleotide sequence ID" value="NZ_JBHJSK010000011.1"/>
</dbReference>
<proteinExistence type="predicted"/>
<gene>
    <name evidence="2" type="ORF">CW362_07855</name>
</gene>
<keyword evidence="1" id="KW-0812">Transmembrane</keyword>
<sequence>MIIAVSGGHDAVYQFQTSLLTLIFGMALISVGRTLRRTGRLPAYLDFRHKALGSLVPQEGKRAGVGKLGACVIAMGGFFLFGTACLLLGALGVLGP</sequence>
<name>A0A2I0SUA4_9ACTN</name>
<accession>A0A2I0SUA4</accession>
<keyword evidence="1" id="KW-1133">Transmembrane helix</keyword>
<feature type="transmembrane region" description="Helical" evidence="1">
    <location>
        <begin position="12"/>
        <end position="31"/>
    </location>
</feature>
<reference evidence="2 3" key="1">
    <citation type="submission" date="2017-12" db="EMBL/GenBank/DDBJ databases">
        <title>Streptomyces populusis sp. nov., a novel endophytic actinobacterium isolated from stems of Populus adenopoda Maxim.</title>
        <authorList>
            <person name="Wang Z."/>
        </authorList>
    </citation>
    <scope>NUCLEOTIDE SEQUENCE [LARGE SCALE GENOMIC DNA]</scope>
    <source>
        <strain evidence="2 3">A249</strain>
    </source>
</reference>
<organism evidence="2 3">
    <name type="scientific">Streptomyces populi</name>
    <dbReference type="NCBI Taxonomy" id="2058924"/>
    <lineage>
        <taxon>Bacteria</taxon>
        <taxon>Bacillati</taxon>
        <taxon>Actinomycetota</taxon>
        <taxon>Actinomycetes</taxon>
        <taxon>Kitasatosporales</taxon>
        <taxon>Streptomycetaceae</taxon>
        <taxon>Streptomyces</taxon>
    </lineage>
</organism>
<dbReference type="OrthoDB" id="4290098at2"/>